<organism evidence="2 3">
    <name type="scientific">Candidatus Faeciplasma pullistercoris</name>
    <dbReference type="NCBI Taxonomy" id="2840800"/>
    <lineage>
        <taxon>Bacteria</taxon>
        <taxon>Bacillati</taxon>
        <taxon>Bacillota</taxon>
        <taxon>Clostridia</taxon>
        <taxon>Eubacteriales</taxon>
        <taxon>Oscillospiraceae</taxon>
        <taxon>Oscillospiraceae incertae sedis</taxon>
        <taxon>Candidatus Faeciplasma</taxon>
    </lineage>
</organism>
<evidence type="ECO:0000259" key="1">
    <source>
        <dbReference type="Pfam" id="PF21757"/>
    </source>
</evidence>
<proteinExistence type="predicted"/>
<accession>A0A9D1GSV3</accession>
<dbReference type="AlphaFoldDB" id="A0A9D1GSV3"/>
<gene>
    <name evidence="2" type="ORF">IAC39_00075</name>
</gene>
<evidence type="ECO:0000313" key="2">
    <source>
        <dbReference type="EMBL" id="HIT58113.1"/>
    </source>
</evidence>
<feature type="domain" description="DUF6870" evidence="1">
    <location>
        <begin position="13"/>
        <end position="72"/>
    </location>
</feature>
<sequence length="75" mass="8678">MIDKTQTHKDLLASLVDIRDVKIDRSLPIEERVKSYVEQVKNPYMFKVGNTVVRVSYADTNRTMNDNFVNMIAAM</sequence>
<reference evidence="2" key="2">
    <citation type="journal article" date="2021" name="PeerJ">
        <title>Extensive microbial diversity within the chicken gut microbiome revealed by metagenomics and culture.</title>
        <authorList>
            <person name="Gilroy R."/>
            <person name="Ravi A."/>
            <person name="Getino M."/>
            <person name="Pursley I."/>
            <person name="Horton D.L."/>
            <person name="Alikhan N.F."/>
            <person name="Baker D."/>
            <person name="Gharbi K."/>
            <person name="Hall N."/>
            <person name="Watson M."/>
            <person name="Adriaenssens E.M."/>
            <person name="Foster-Nyarko E."/>
            <person name="Jarju S."/>
            <person name="Secka A."/>
            <person name="Antonio M."/>
            <person name="Oren A."/>
            <person name="Chaudhuri R.R."/>
            <person name="La Ragione R."/>
            <person name="Hildebrand F."/>
            <person name="Pallen M.J."/>
        </authorList>
    </citation>
    <scope>NUCLEOTIDE SEQUENCE</scope>
    <source>
        <strain evidence="2">CHK33-4379</strain>
    </source>
</reference>
<dbReference type="EMBL" id="DVLL01000001">
    <property type="protein sequence ID" value="HIT58113.1"/>
    <property type="molecule type" value="Genomic_DNA"/>
</dbReference>
<dbReference type="InterPro" id="IPR049222">
    <property type="entry name" value="DUF6870"/>
</dbReference>
<protein>
    <recommendedName>
        <fullName evidence="1">DUF6870 domain-containing protein</fullName>
    </recommendedName>
</protein>
<comment type="caution">
    <text evidence="2">The sequence shown here is derived from an EMBL/GenBank/DDBJ whole genome shotgun (WGS) entry which is preliminary data.</text>
</comment>
<dbReference type="Proteomes" id="UP000824136">
    <property type="component" value="Unassembled WGS sequence"/>
</dbReference>
<name>A0A9D1GSV3_9FIRM</name>
<dbReference type="Pfam" id="PF21757">
    <property type="entry name" value="DUF6870"/>
    <property type="match status" value="1"/>
</dbReference>
<evidence type="ECO:0000313" key="3">
    <source>
        <dbReference type="Proteomes" id="UP000824136"/>
    </source>
</evidence>
<reference evidence="2" key="1">
    <citation type="submission" date="2020-10" db="EMBL/GenBank/DDBJ databases">
        <authorList>
            <person name="Gilroy R."/>
        </authorList>
    </citation>
    <scope>NUCLEOTIDE SEQUENCE</scope>
    <source>
        <strain evidence="2">CHK33-4379</strain>
    </source>
</reference>